<feature type="non-terminal residue" evidence="12">
    <location>
        <position position="1"/>
    </location>
</feature>
<keyword evidence="6" id="KW-0648">Protein biosynthesis</keyword>
<protein>
    <recommendedName>
        <fullName evidence="2">proline--tRNA ligase</fullName>
        <ecNumber evidence="2">6.1.1.15</ecNumber>
    </recommendedName>
    <alternativeName>
        <fullName evidence="8">Prolyl-tRNA synthetase</fullName>
    </alternativeName>
</protein>
<reference evidence="12 13" key="1">
    <citation type="journal article" date="2013" name="MBio">
        <title>Genome sequencing of the plant pathogen Taphrina deformans, the causal agent of peach leaf curl.</title>
        <authorList>
            <person name="Cisse O.H."/>
            <person name="Almeida J.M.G.C.F."/>
            <person name="Fonseca A."/>
            <person name="Kumar A.A."/>
            <person name="Salojaervi J."/>
            <person name="Overmyer K."/>
            <person name="Hauser P.M."/>
            <person name="Pagni M."/>
        </authorList>
    </citation>
    <scope>NUCLEOTIDE SEQUENCE [LARGE SCALE GENOMIC DNA]</scope>
    <source>
        <strain evidence="13">PYCC 5710 / ATCC 11124 / CBS 356.35 / IMI 108563 / JCM 9778 / NBRC 8474</strain>
    </source>
</reference>
<keyword evidence="4" id="KW-0547">Nucleotide-binding</keyword>
<evidence type="ECO:0000256" key="3">
    <source>
        <dbReference type="ARBA" id="ARBA00022598"/>
    </source>
</evidence>
<organism evidence="12 13">
    <name type="scientific">Taphrina deformans (strain PYCC 5710 / ATCC 11124 / CBS 356.35 / IMI 108563 / JCM 9778 / NBRC 8474)</name>
    <name type="common">Peach leaf curl fungus</name>
    <name type="synonym">Lalaria deformans</name>
    <dbReference type="NCBI Taxonomy" id="1097556"/>
    <lineage>
        <taxon>Eukaryota</taxon>
        <taxon>Fungi</taxon>
        <taxon>Dikarya</taxon>
        <taxon>Ascomycota</taxon>
        <taxon>Taphrinomycotina</taxon>
        <taxon>Taphrinomycetes</taxon>
        <taxon>Taphrinales</taxon>
        <taxon>Taphrinaceae</taxon>
        <taxon>Taphrina</taxon>
    </lineage>
</organism>
<dbReference type="GO" id="GO:0006433">
    <property type="term" value="P:prolyl-tRNA aminoacylation"/>
    <property type="evidence" value="ECO:0007669"/>
    <property type="project" value="InterPro"/>
</dbReference>
<comment type="catalytic activity">
    <reaction evidence="9">
        <text>tRNA(Pro) + L-proline + ATP = L-prolyl-tRNA(Pro) + AMP + diphosphate</text>
        <dbReference type="Rhea" id="RHEA:14305"/>
        <dbReference type="Rhea" id="RHEA-COMP:9700"/>
        <dbReference type="Rhea" id="RHEA-COMP:9702"/>
        <dbReference type="ChEBI" id="CHEBI:30616"/>
        <dbReference type="ChEBI" id="CHEBI:33019"/>
        <dbReference type="ChEBI" id="CHEBI:60039"/>
        <dbReference type="ChEBI" id="CHEBI:78442"/>
        <dbReference type="ChEBI" id="CHEBI:78532"/>
        <dbReference type="ChEBI" id="CHEBI:456215"/>
        <dbReference type="EC" id="6.1.1.15"/>
    </reaction>
</comment>
<dbReference type="EMBL" id="CAHR02000156">
    <property type="protein sequence ID" value="CCG83534.1"/>
    <property type="molecule type" value="Genomic_DNA"/>
</dbReference>
<keyword evidence="5" id="KW-0067">ATP-binding</keyword>
<feature type="domain" description="Aminoacyl-transfer RNA synthetases class-II family profile" evidence="11">
    <location>
        <begin position="1"/>
        <end position="343"/>
    </location>
</feature>
<keyword evidence="3" id="KW-0436">Ligase</keyword>
<dbReference type="PRINTS" id="PR01046">
    <property type="entry name" value="TRNASYNTHPRO"/>
</dbReference>
<comment type="caution">
    <text evidence="12">The sequence shown here is derived from an EMBL/GenBank/DDBJ whole genome shotgun (WGS) entry which is preliminary data.</text>
</comment>
<dbReference type="Gene3D" id="3.40.50.800">
    <property type="entry name" value="Anticodon-binding domain"/>
    <property type="match status" value="1"/>
</dbReference>
<evidence type="ECO:0000313" key="13">
    <source>
        <dbReference type="Proteomes" id="UP000013776"/>
    </source>
</evidence>
<feature type="region of interest" description="Disordered" evidence="10">
    <location>
        <begin position="230"/>
        <end position="251"/>
    </location>
</feature>
<dbReference type="Pfam" id="PF00587">
    <property type="entry name" value="tRNA-synt_2b"/>
    <property type="match status" value="1"/>
</dbReference>
<keyword evidence="7" id="KW-0030">Aminoacyl-tRNA synthetase</keyword>
<evidence type="ECO:0000256" key="7">
    <source>
        <dbReference type="ARBA" id="ARBA00023146"/>
    </source>
</evidence>
<proteinExistence type="inferred from homology"/>
<gene>
    <name evidence="12" type="ORF">TAPDE_003774</name>
</gene>
<evidence type="ECO:0000313" key="12">
    <source>
        <dbReference type="EMBL" id="CCG83534.1"/>
    </source>
</evidence>
<evidence type="ECO:0000256" key="1">
    <source>
        <dbReference type="ARBA" id="ARBA00008226"/>
    </source>
</evidence>
<keyword evidence="13" id="KW-1185">Reference proteome</keyword>
<dbReference type="InterPro" id="IPR045864">
    <property type="entry name" value="aa-tRNA-synth_II/BPL/LPL"/>
</dbReference>
<dbReference type="eggNOG" id="KOG2324">
    <property type="taxonomic scope" value="Eukaryota"/>
</dbReference>
<dbReference type="GO" id="GO:0005739">
    <property type="term" value="C:mitochondrion"/>
    <property type="evidence" value="ECO:0007669"/>
    <property type="project" value="TreeGrafter"/>
</dbReference>
<accession>R4XGB5</accession>
<dbReference type="STRING" id="1097556.R4XGB5"/>
<evidence type="ECO:0000256" key="8">
    <source>
        <dbReference type="ARBA" id="ARBA00029731"/>
    </source>
</evidence>
<sequence>SLPTLAPRQLWEASGRWESTGADLFRLKDRRSTDLCLSPTHEEAVTKLVAGEVNGYRQLPVRVYQVGRKFRDEMRPRGGLLRGREFLMKDLYTFDDGAEAASRTYAQVRAAYAAFFESLEVPVLVADADSGNIGGESSHEYHLPSAAGEDTLLKCSACAYVANQELARTDFDALFDAAGDDTKIVRFGHGLYRDTVLFSTEIPASRTVNPLYLLRRARDLDPTVPGLVPIAFTTSPPPPPTTTTTHGHGGKTFHEIRDRRIVQVVHGDPCPSCPDGHLVAVQAIELGHTFALGQKYALALGFRYTSAANTPLAPEMGCHGIGITRLLGALAETLSDDHGLNWPPGLAPFPAVLVVEKAFGELADRVARKFGSIVAVDDRFDRTITYRVKDLHQMGVPHVYVMGKRFWLNNPELKKAFEDGTEGSAKEVALEYAARGAPSSEWQIVTLNEEKDLTH</sequence>
<evidence type="ECO:0000259" key="11">
    <source>
        <dbReference type="PROSITE" id="PS50862"/>
    </source>
</evidence>
<dbReference type="EC" id="6.1.1.15" evidence="2"/>
<dbReference type="AlphaFoldDB" id="R4XGB5"/>
<evidence type="ECO:0000256" key="2">
    <source>
        <dbReference type="ARBA" id="ARBA00012831"/>
    </source>
</evidence>
<dbReference type="VEuPathDB" id="FungiDB:TAPDE_003774"/>
<dbReference type="InterPro" id="IPR002316">
    <property type="entry name" value="Pro-tRNA-ligase_IIa"/>
</dbReference>
<dbReference type="InterPro" id="IPR050062">
    <property type="entry name" value="Pro-tRNA_synthetase"/>
</dbReference>
<dbReference type="Gene3D" id="3.30.930.10">
    <property type="entry name" value="Bira Bifunctional Protein, Domain 2"/>
    <property type="match status" value="2"/>
</dbReference>
<dbReference type="PROSITE" id="PS50862">
    <property type="entry name" value="AA_TRNA_LIGASE_II"/>
    <property type="match status" value="1"/>
</dbReference>
<evidence type="ECO:0000256" key="10">
    <source>
        <dbReference type="SAM" id="MobiDB-lite"/>
    </source>
</evidence>
<dbReference type="SUPFAM" id="SSF52954">
    <property type="entry name" value="Class II aaRS ABD-related"/>
    <property type="match status" value="1"/>
</dbReference>
<dbReference type="InterPro" id="IPR006195">
    <property type="entry name" value="aa-tRNA-synth_II"/>
</dbReference>
<comment type="similarity">
    <text evidence="1">Belongs to the class-II aminoacyl-tRNA synthetase family.</text>
</comment>
<evidence type="ECO:0000256" key="4">
    <source>
        <dbReference type="ARBA" id="ARBA00022741"/>
    </source>
</evidence>
<dbReference type="OrthoDB" id="10267474at2759"/>
<dbReference type="Proteomes" id="UP000013776">
    <property type="component" value="Unassembled WGS sequence"/>
</dbReference>
<dbReference type="GO" id="GO:0005524">
    <property type="term" value="F:ATP binding"/>
    <property type="evidence" value="ECO:0007669"/>
    <property type="project" value="UniProtKB-KW"/>
</dbReference>
<name>R4XGB5_TAPDE</name>
<dbReference type="InterPro" id="IPR002314">
    <property type="entry name" value="aa-tRNA-synt_IIb"/>
</dbReference>
<dbReference type="InterPro" id="IPR036621">
    <property type="entry name" value="Anticodon-bd_dom_sf"/>
</dbReference>
<evidence type="ECO:0000256" key="5">
    <source>
        <dbReference type="ARBA" id="ARBA00022840"/>
    </source>
</evidence>
<evidence type="ECO:0000256" key="9">
    <source>
        <dbReference type="ARBA" id="ARBA00047671"/>
    </source>
</evidence>
<dbReference type="GO" id="GO:0004827">
    <property type="term" value="F:proline-tRNA ligase activity"/>
    <property type="evidence" value="ECO:0007669"/>
    <property type="project" value="UniProtKB-EC"/>
</dbReference>
<dbReference type="SUPFAM" id="SSF55681">
    <property type="entry name" value="Class II aaRS and biotin synthetases"/>
    <property type="match status" value="1"/>
</dbReference>
<dbReference type="PANTHER" id="PTHR42753:SF2">
    <property type="entry name" value="PROLINE--TRNA LIGASE"/>
    <property type="match status" value="1"/>
</dbReference>
<evidence type="ECO:0000256" key="6">
    <source>
        <dbReference type="ARBA" id="ARBA00022917"/>
    </source>
</evidence>
<dbReference type="PANTHER" id="PTHR42753">
    <property type="entry name" value="MITOCHONDRIAL RIBOSOME PROTEIN L39/PROLYL-TRNA LIGASE FAMILY MEMBER"/>
    <property type="match status" value="1"/>
</dbReference>